<dbReference type="InterPro" id="IPR050694">
    <property type="entry name" value="LRRC14/PRAME"/>
</dbReference>
<dbReference type="InterPro" id="IPR032675">
    <property type="entry name" value="LRR_dom_sf"/>
</dbReference>
<sequence length="530" mass="61496">MLDNGTYHLLDSLVTPSVDEDLSNKVSFLRLENICACTIARNKRNCQILSKTPKHLHKILWESYLKDEYYAHIDSLNKYEKGDLMVKYFEHEGSLNKIIPELLYHWPYEEFILKEVIPKFPPRLNSFSSFWDPDEDGPYHNYSVFLFGFFKNLLDRLYDTFLKGFMGDLPEHNKACKIRRINLSGFKNFELGAYEDTSFITEEVENYKPFFKYSSGKLEVIFDVELPCGPIRDMEYLEKLEYTYSNSSSPVVLKFGHVTVFSFYYNSDGSRVDYEKKDITKLIEKLVNNGAESICLNANTVISSEKIEKVLENITCQDNIKSIKLENCASKLNFTNYFKNLVHLDLAGNDLHGRVDRLLYVGRGLLLLNLRNCSLTNVDLAQLIDSFHLSTLRELNLSNNLLSCDNSCNNLIMLCKNLTKVQLLDLGYCKLASWQSNEIKLLIHSLMIMPNIVNLILRGNIFSMDTVTVDMMVLHENPSLRYLEICLPRQINNFYEKDENDIVKSFCFNINAKMNNNRLQLLYVDFAGLR</sequence>
<keyword evidence="1" id="KW-0677">Repeat</keyword>
<dbReference type="PANTHER" id="PTHR14224:SF37">
    <property type="entry name" value="LEUCINE-RICH REPEAT-CONTAINING PROTEIN 14"/>
    <property type="match status" value="1"/>
</dbReference>
<organism evidence="2 3">
    <name type="scientific">Meganyctiphanes norvegica</name>
    <name type="common">Northern krill</name>
    <name type="synonym">Thysanopoda norvegica</name>
    <dbReference type="NCBI Taxonomy" id="48144"/>
    <lineage>
        <taxon>Eukaryota</taxon>
        <taxon>Metazoa</taxon>
        <taxon>Ecdysozoa</taxon>
        <taxon>Arthropoda</taxon>
        <taxon>Crustacea</taxon>
        <taxon>Multicrustacea</taxon>
        <taxon>Malacostraca</taxon>
        <taxon>Eumalacostraca</taxon>
        <taxon>Eucarida</taxon>
        <taxon>Euphausiacea</taxon>
        <taxon>Euphausiidae</taxon>
        <taxon>Meganyctiphanes</taxon>
    </lineage>
</organism>
<dbReference type="Proteomes" id="UP001497623">
    <property type="component" value="Unassembled WGS sequence"/>
</dbReference>
<protein>
    <submittedName>
        <fullName evidence="2">Uncharacterized protein</fullName>
    </submittedName>
</protein>
<dbReference type="Gene3D" id="3.80.10.10">
    <property type="entry name" value="Ribonuclease Inhibitor"/>
    <property type="match status" value="1"/>
</dbReference>
<dbReference type="SUPFAM" id="SSF52047">
    <property type="entry name" value="RNI-like"/>
    <property type="match status" value="1"/>
</dbReference>
<gene>
    <name evidence="2" type="ORF">MNOR_LOCUS3787</name>
</gene>
<dbReference type="PANTHER" id="PTHR14224">
    <property type="entry name" value="SIMILAR TO PREFERENTIALLY EXPRESSED ANTIGEN IN MELANOMA-LIKE 3"/>
    <property type="match status" value="1"/>
</dbReference>
<name>A0AAV2PSK2_MEGNR</name>
<reference evidence="2 3" key="1">
    <citation type="submission" date="2024-05" db="EMBL/GenBank/DDBJ databases">
        <authorList>
            <person name="Wallberg A."/>
        </authorList>
    </citation>
    <scope>NUCLEOTIDE SEQUENCE [LARGE SCALE GENOMIC DNA]</scope>
</reference>
<evidence type="ECO:0000313" key="2">
    <source>
        <dbReference type="EMBL" id="CAL4064035.1"/>
    </source>
</evidence>
<evidence type="ECO:0000313" key="3">
    <source>
        <dbReference type="Proteomes" id="UP001497623"/>
    </source>
</evidence>
<evidence type="ECO:0000256" key="1">
    <source>
        <dbReference type="ARBA" id="ARBA00022737"/>
    </source>
</evidence>
<proteinExistence type="predicted"/>
<comment type="caution">
    <text evidence="2">The sequence shown here is derived from an EMBL/GenBank/DDBJ whole genome shotgun (WGS) entry which is preliminary data.</text>
</comment>
<keyword evidence="3" id="KW-1185">Reference proteome</keyword>
<dbReference type="GO" id="GO:0005737">
    <property type="term" value="C:cytoplasm"/>
    <property type="evidence" value="ECO:0007669"/>
    <property type="project" value="TreeGrafter"/>
</dbReference>
<dbReference type="EMBL" id="CAXKWB010001334">
    <property type="protein sequence ID" value="CAL4064035.1"/>
    <property type="molecule type" value="Genomic_DNA"/>
</dbReference>
<accession>A0AAV2PSK2</accession>
<dbReference type="AlphaFoldDB" id="A0AAV2PSK2"/>